<dbReference type="Proteomes" id="UP000033607">
    <property type="component" value="Unassembled WGS sequence"/>
</dbReference>
<accession>A0A0J9EXE2</accession>
<gene>
    <name evidence="1" type="ORF">WN50_32580</name>
</gene>
<reference evidence="1 2" key="1">
    <citation type="submission" date="2015-06" db="EMBL/GenBank/DDBJ databases">
        <title>Draft genome assembly of filamentous brackish cyanobacterium Limnoraphis robusta strain CS-951.</title>
        <authorList>
            <person name="Willis A."/>
            <person name="Parks M."/>
            <person name="Burford M.A."/>
        </authorList>
    </citation>
    <scope>NUCLEOTIDE SEQUENCE [LARGE SCALE GENOMIC DNA]</scope>
    <source>
        <strain evidence="1 2">CS-951</strain>
    </source>
</reference>
<dbReference type="AlphaFoldDB" id="A0A0J9EXE2"/>
<organism evidence="1 2">
    <name type="scientific">Limnoraphis robusta CS-951</name>
    <dbReference type="NCBI Taxonomy" id="1637645"/>
    <lineage>
        <taxon>Bacteria</taxon>
        <taxon>Bacillati</taxon>
        <taxon>Cyanobacteriota</taxon>
        <taxon>Cyanophyceae</taxon>
        <taxon>Oscillatoriophycideae</taxon>
        <taxon>Oscillatoriales</taxon>
        <taxon>Sirenicapillariaceae</taxon>
        <taxon>Limnoraphis</taxon>
    </lineage>
</organism>
<comment type="caution">
    <text evidence="1">The sequence shown here is derived from an EMBL/GenBank/DDBJ whole genome shotgun (WGS) entry which is preliminary data.</text>
</comment>
<proteinExistence type="predicted"/>
<sequence length="60" mass="6900">MNLSGKKYLKLSLQNLPNPIIEANQMNFGDRLEKINLSFFPECLTEASKELKGLNYQKLL</sequence>
<name>A0A0J9EXE2_9CYAN</name>
<evidence type="ECO:0000313" key="1">
    <source>
        <dbReference type="EMBL" id="KMW70806.1"/>
    </source>
</evidence>
<dbReference type="EMBL" id="LATL02000057">
    <property type="protein sequence ID" value="KMW70806.1"/>
    <property type="molecule type" value="Genomic_DNA"/>
</dbReference>
<protein>
    <submittedName>
        <fullName evidence="1">Uncharacterized protein</fullName>
    </submittedName>
</protein>
<evidence type="ECO:0000313" key="2">
    <source>
        <dbReference type="Proteomes" id="UP000033607"/>
    </source>
</evidence>